<dbReference type="InterPro" id="IPR026444">
    <property type="entry name" value="Secre_tail"/>
</dbReference>
<dbReference type="SUPFAM" id="SSF49785">
    <property type="entry name" value="Galactose-binding domain-like"/>
    <property type="match status" value="2"/>
</dbReference>
<keyword evidence="1 2" id="KW-0732">Signal</keyword>
<dbReference type="EMBL" id="CP037933">
    <property type="protein sequence ID" value="QBN17845.1"/>
    <property type="molecule type" value="Genomic_DNA"/>
</dbReference>
<organism evidence="4 5">
    <name type="scientific">Flavobacterium nackdongense</name>
    <dbReference type="NCBI Taxonomy" id="2547394"/>
    <lineage>
        <taxon>Bacteria</taxon>
        <taxon>Pseudomonadati</taxon>
        <taxon>Bacteroidota</taxon>
        <taxon>Flavobacteriia</taxon>
        <taxon>Flavobacteriales</taxon>
        <taxon>Flavobacteriaceae</taxon>
        <taxon>Flavobacterium</taxon>
    </lineage>
</organism>
<keyword evidence="5" id="KW-1185">Reference proteome</keyword>
<dbReference type="Pfam" id="PF18099">
    <property type="entry name" value="CBM_35_2"/>
    <property type="match status" value="1"/>
</dbReference>
<name>A0A4P6YB13_9FLAO</name>
<dbReference type="InterPro" id="IPR005084">
    <property type="entry name" value="CBM6"/>
</dbReference>
<accession>A0A4P6YB13</accession>
<dbReference type="InterPro" id="IPR008964">
    <property type="entry name" value="Invasin/intimin_cell_adhesion"/>
</dbReference>
<dbReference type="KEGG" id="fnk:E1750_03185"/>
<reference evidence="5" key="1">
    <citation type="submission" date="2019-03" db="EMBL/GenBank/DDBJ databases">
        <title>Flavobacterium sp.</title>
        <authorList>
            <person name="Kim H."/>
        </authorList>
    </citation>
    <scope>NUCLEOTIDE SEQUENCE [LARGE SCALE GENOMIC DNA]</scope>
    <source>
        <strain evidence="5">GS13</strain>
    </source>
</reference>
<feature type="signal peptide" evidence="2">
    <location>
        <begin position="1"/>
        <end position="23"/>
    </location>
</feature>
<evidence type="ECO:0000256" key="2">
    <source>
        <dbReference type="SAM" id="SignalP"/>
    </source>
</evidence>
<evidence type="ECO:0000259" key="3">
    <source>
        <dbReference type="PROSITE" id="PS51175"/>
    </source>
</evidence>
<dbReference type="Gene3D" id="2.60.120.260">
    <property type="entry name" value="Galactose-binding domain-like"/>
    <property type="match status" value="2"/>
</dbReference>
<dbReference type="NCBIfam" id="TIGR04183">
    <property type="entry name" value="Por_Secre_tail"/>
    <property type="match status" value="1"/>
</dbReference>
<dbReference type="Pfam" id="PF16990">
    <property type="entry name" value="CBM_35"/>
    <property type="match status" value="1"/>
</dbReference>
<gene>
    <name evidence="4" type="ORF">E1750_03185</name>
</gene>
<dbReference type="Pfam" id="PF16402">
    <property type="entry name" value="DUF5010"/>
    <property type="match status" value="1"/>
</dbReference>
<dbReference type="InterPro" id="IPR032178">
    <property type="entry name" value="DUF5010"/>
</dbReference>
<proteinExistence type="predicted"/>
<dbReference type="CDD" id="cd04082">
    <property type="entry name" value="CBM35_pectate_lyase-like"/>
    <property type="match status" value="1"/>
</dbReference>
<dbReference type="InterPro" id="IPR003343">
    <property type="entry name" value="Big_2"/>
</dbReference>
<evidence type="ECO:0000256" key="1">
    <source>
        <dbReference type="ARBA" id="ARBA00022729"/>
    </source>
</evidence>
<protein>
    <submittedName>
        <fullName evidence="4">DUF5010 domain-containing protein</fullName>
    </submittedName>
</protein>
<dbReference type="InterPro" id="IPR041342">
    <property type="entry name" value="CBM35"/>
</dbReference>
<dbReference type="InterPro" id="IPR008979">
    <property type="entry name" value="Galactose-bd-like_sf"/>
</dbReference>
<evidence type="ECO:0000313" key="4">
    <source>
        <dbReference type="EMBL" id="QBN17845.1"/>
    </source>
</evidence>
<dbReference type="RefSeq" id="WP_133275376.1">
    <property type="nucleotide sequence ID" value="NZ_CP037933.1"/>
</dbReference>
<dbReference type="Pfam" id="PF02368">
    <property type="entry name" value="Big_2"/>
    <property type="match status" value="1"/>
</dbReference>
<dbReference type="GO" id="GO:0030246">
    <property type="term" value="F:carbohydrate binding"/>
    <property type="evidence" value="ECO:0007669"/>
    <property type="project" value="InterPro"/>
</dbReference>
<feature type="domain" description="CBM6" evidence="3">
    <location>
        <begin position="599"/>
        <end position="721"/>
    </location>
</feature>
<dbReference type="SMART" id="SM00635">
    <property type="entry name" value="BID_2"/>
    <property type="match status" value="1"/>
</dbReference>
<dbReference type="Gene3D" id="2.60.40.1080">
    <property type="match status" value="1"/>
</dbReference>
<dbReference type="SUPFAM" id="SSF49373">
    <property type="entry name" value="Invasin/intimin cell-adhesion fragments"/>
    <property type="match status" value="1"/>
</dbReference>
<dbReference type="PROSITE" id="PS51175">
    <property type="entry name" value="CBM6"/>
    <property type="match status" value="1"/>
</dbReference>
<dbReference type="Pfam" id="PF18962">
    <property type="entry name" value="Por_Secre_tail"/>
    <property type="match status" value="1"/>
</dbReference>
<dbReference type="Proteomes" id="UP000291124">
    <property type="component" value="Chromosome"/>
</dbReference>
<dbReference type="OrthoDB" id="197688at2"/>
<dbReference type="AlphaFoldDB" id="A0A4P6YB13"/>
<evidence type="ECO:0000313" key="5">
    <source>
        <dbReference type="Proteomes" id="UP000291124"/>
    </source>
</evidence>
<sequence>MKRINYLLALLLISLFSTLSSYSQDIGATFCWHFEEIYGGHAHSYNQSIVTENLPTTAVSPKARWEGMDQWWENMVEEVDYAGLDYVALLSRGTQPNQTKDLGAGDPKHIKTMVKYMQDRAAKFKLAIFDDCPNSWTASRNYNLYGKDSSQYELFDCGNADNYKYIWDYNLKLAFENIPDNMRYKIDNRPVIIFWSVKDTWMSNMEGNLSKIIAHIKQKCQADFGFLPYLIVMSPWFDRDSSLTPAMVDAAHGWFSSAGGTSFSLTNLNNFKAGVCVPSFVKPVEQPNGSLYPYMNVKDQGDRLRYGLDNTVKAGANLTLVEGFTDAAEGAALWRSNEEGTKQYYDYPNQRLNILRSYTKNPYPFSLKMETEACDFNNDLTAGNSGNSFSYSSATFNRNLDILKCSDTGGGWFVTNTEATEWMEWRELPLVPENKFEIRYKSTAAASIFISIDGVAQPTVILPATNSAWTTIDAGTFINGANSARTVRLTIASGSPDINYFTRTNLNTGPVNVSSVAVTPAAASVVKTKTLQLVAAVSPSYATNTKLTWSSSNTSIATVDAFGLVTGLALGTATITVTTEDGAKTATAEISVVNPSTQITLQAEDALLSGATIAANNAGYNGTGFADFNGAAGDYIKWTVAVPAAGNYDLTFRYAVASGNRPLNLSVNGTVVVVAMPFPGTGAWNIWKTVSSTQALKAGVNEIQLTVGTGNGGNIDELVVTNVSNLGTNDIEAYQKEKSVAVYPNPYKGGDLSVELTGFNTQNEVKIKILNLIGQEVYHTSISQSNRADINLSGKLNEAIYFVSIESGNTQIVKKLIVK</sequence>
<feature type="chain" id="PRO_5020982974" evidence="2">
    <location>
        <begin position="24"/>
        <end position="819"/>
    </location>
</feature>
<dbReference type="Gene3D" id="3.20.20.80">
    <property type="entry name" value="Glycosidases"/>
    <property type="match status" value="1"/>
</dbReference>